<evidence type="ECO:0000256" key="1">
    <source>
        <dbReference type="SAM" id="MobiDB-lite"/>
    </source>
</evidence>
<dbReference type="HOGENOM" id="CLU_277706_0_0_1"/>
<feature type="region of interest" description="Disordered" evidence="1">
    <location>
        <begin position="552"/>
        <end position="589"/>
    </location>
</feature>
<feature type="compositionally biased region" description="Basic and acidic residues" evidence="1">
    <location>
        <begin position="969"/>
        <end position="981"/>
    </location>
</feature>
<name>A0A074YRF2_AURSE</name>
<gene>
    <name evidence="2" type="ORF">AUEXF2481DRAFT_24612</name>
</gene>
<feature type="region of interest" description="Disordered" evidence="1">
    <location>
        <begin position="317"/>
        <end position="343"/>
    </location>
</feature>
<feature type="region of interest" description="Disordered" evidence="1">
    <location>
        <begin position="383"/>
        <end position="406"/>
    </location>
</feature>
<dbReference type="EMBL" id="KL584749">
    <property type="protein sequence ID" value="KER00266.1"/>
    <property type="molecule type" value="Genomic_DNA"/>
</dbReference>
<feature type="region of interest" description="Disordered" evidence="1">
    <location>
        <begin position="959"/>
        <end position="997"/>
    </location>
</feature>
<feature type="compositionally biased region" description="Polar residues" evidence="1">
    <location>
        <begin position="485"/>
        <end position="494"/>
    </location>
</feature>
<feature type="region of interest" description="Disordered" evidence="1">
    <location>
        <begin position="630"/>
        <end position="649"/>
    </location>
</feature>
<dbReference type="Proteomes" id="UP000030641">
    <property type="component" value="Unassembled WGS sequence"/>
</dbReference>
<feature type="region of interest" description="Disordered" evidence="1">
    <location>
        <begin position="166"/>
        <end position="225"/>
    </location>
</feature>
<feature type="region of interest" description="Disordered" evidence="1">
    <location>
        <begin position="1"/>
        <end position="23"/>
    </location>
</feature>
<sequence length="1141" mass="124945">MAAAKLCCTAPSRPESPDNMPSRPVTQFKSLANIKIHFAHNKHTPVVTDDRSKRTRTRYPADDLELRRIFVTASLPEDHPHALRLQHRKPDVDETIIRSPNFTNKLRRQLSRKSVVTDLVDKDVMGKSKIKAFAYSRKRREDNPAGFSDGYDDDAQSLCLSESRLASLENDESSSQFTRPSGPTGLGIIAPGEPRRSTSVPPASYLPDSIHCPRRSQSSSNTHKDFKSALTVHIPGPTFMDPNLIWPPSPATTKTNPTGSFQAPASDGPQASGLRILSSIPSRPQVVISKLRSPDRHKALQRNSTTSLHLYDMQISQHLRTRSKTSDASSGSEAENQKRNTHASLNSIMLSSVDPERCKSISSFDFVGSAGRSTWEQVLEDESSSVYSRRPSTSMESPLVSPKGGRSLDLPNETTHGNPATRNILPVFSSSNTDASLPIERVMSVSTGISIVASGPTSCSDLRLSPSVNGSACINDWPAYSTTCSLPRSDSSGSVGKLSKFKEDLNDPSPHPNSAKKRRSVLRILLPKLTRSKLRSTSSPLLNVRGQSSVAETYDGTGDAQDLLSVPQSASKPQGSQRTPSFSGGTSLRPASAFSTASLAVDSSLQSRQSLVNYERSLSVVGDNRRRKSILNPAKSHGDEVWDDEDNPGDLNRAGPLINLGRRGTQEALMENALQKHQLEKAALLRPGNQKLETGPSPLRAPVFTSSFGFSSTNEARSASAAIDDLDPLEAEGPSTVLRSQSMQNIRSAPGDTVGNSLFRRKKRSTIWTMNTTTTAGTRTHLNATAPPHSWSRYPSHTRDRRCSAAGRRDGVVCRDFAYDEDLNNTYQTVSSRAATSSSAGEPRLETARRRHWIVKSRSMTFGTILRYYSNLLTSSAARNRRSSTATGGRLEHPELEILPPMLPLHYTASQYLGADRDHTEELSHHLEEDRLDIFNDQSQKPAPCVEELPSGLVQVDRFQDRSQSTPGQREEPEELLRDKGTSPSAVDGVTESSFAEPDRALSARRLSRMYQAYVQLPASLDDTEVEKSGLTNDSLHTPKDCLAAGTSKPDVEMSEGRFLAIPSTEHRQSSGPITRHFPSVTVIDDRKGHWRSVSLLSAESGKSVRKSTRDLLETVRANQTHELEKLLGTSDGSIVDESND</sequence>
<proteinExistence type="predicted"/>
<reference evidence="2 3" key="1">
    <citation type="journal article" date="2014" name="BMC Genomics">
        <title>Genome sequencing of four Aureobasidium pullulans varieties: biotechnological potential, stress tolerance, and description of new species.</title>
        <authorList>
            <person name="Gostin Ar C."/>
            <person name="Ohm R.A."/>
            <person name="Kogej T."/>
            <person name="Sonjak S."/>
            <person name="Turk M."/>
            <person name="Zajc J."/>
            <person name="Zalar P."/>
            <person name="Grube M."/>
            <person name="Sun H."/>
            <person name="Han J."/>
            <person name="Sharma A."/>
            <person name="Chiniquy J."/>
            <person name="Ngan C.Y."/>
            <person name="Lipzen A."/>
            <person name="Barry K."/>
            <person name="Grigoriev I.V."/>
            <person name="Gunde-Cimerman N."/>
        </authorList>
    </citation>
    <scope>NUCLEOTIDE SEQUENCE [LARGE SCALE GENOMIC DNA]</scope>
    <source>
        <strain evidence="2 3">EXF-2481</strain>
    </source>
</reference>
<accession>A0A074YRF2</accession>
<dbReference type="RefSeq" id="XP_013348763.1">
    <property type="nucleotide sequence ID" value="XM_013493309.1"/>
</dbReference>
<dbReference type="AlphaFoldDB" id="A0A074YRF2"/>
<feature type="region of interest" description="Disordered" evidence="1">
    <location>
        <begin position="485"/>
        <end position="520"/>
    </location>
</feature>
<organism evidence="2 3">
    <name type="scientific">Aureobasidium subglaciale (strain EXF-2481)</name>
    <name type="common">Aureobasidium pullulans var. subglaciale</name>
    <dbReference type="NCBI Taxonomy" id="1043005"/>
    <lineage>
        <taxon>Eukaryota</taxon>
        <taxon>Fungi</taxon>
        <taxon>Dikarya</taxon>
        <taxon>Ascomycota</taxon>
        <taxon>Pezizomycotina</taxon>
        <taxon>Dothideomycetes</taxon>
        <taxon>Dothideomycetidae</taxon>
        <taxon>Dothideales</taxon>
        <taxon>Saccotheciaceae</taxon>
        <taxon>Aureobasidium</taxon>
    </lineage>
</organism>
<feature type="compositionally biased region" description="Low complexity" evidence="1">
    <location>
        <begin position="384"/>
        <end position="394"/>
    </location>
</feature>
<evidence type="ECO:0000313" key="3">
    <source>
        <dbReference type="Proteomes" id="UP000030641"/>
    </source>
</evidence>
<dbReference type="GeneID" id="25362796"/>
<protein>
    <submittedName>
        <fullName evidence="2">Uncharacterized protein</fullName>
    </submittedName>
</protein>
<dbReference type="InParanoid" id="A0A074YRF2"/>
<feature type="compositionally biased region" description="Polar residues" evidence="1">
    <location>
        <begin position="251"/>
        <end position="263"/>
    </location>
</feature>
<dbReference type="OMA" id="EHMVEDE"/>
<keyword evidence="3" id="KW-1185">Reference proteome</keyword>
<dbReference type="OrthoDB" id="3437384at2759"/>
<evidence type="ECO:0000313" key="2">
    <source>
        <dbReference type="EMBL" id="KER00266.1"/>
    </source>
</evidence>
<feature type="region of interest" description="Disordered" evidence="1">
    <location>
        <begin position="247"/>
        <end position="278"/>
    </location>
</feature>
<feature type="compositionally biased region" description="Polar residues" evidence="1">
    <location>
        <begin position="566"/>
        <end position="586"/>
    </location>
</feature>